<evidence type="ECO:0000313" key="8">
    <source>
        <dbReference type="Proteomes" id="UP001627154"/>
    </source>
</evidence>
<keyword evidence="8" id="KW-1185">Reference proteome</keyword>
<feature type="compositionally biased region" description="Pro residues" evidence="5">
    <location>
        <begin position="361"/>
        <end position="371"/>
    </location>
</feature>
<dbReference type="EMBL" id="JBJJXI010000088">
    <property type="protein sequence ID" value="KAL3394728.1"/>
    <property type="molecule type" value="Genomic_DNA"/>
</dbReference>
<accession>A0ABD2WPJ6</accession>
<dbReference type="GO" id="GO:0006397">
    <property type="term" value="P:mRNA processing"/>
    <property type="evidence" value="ECO:0007669"/>
    <property type="project" value="UniProtKB-KW"/>
</dbReference>
<evidence type="ECO:0000256" key="1">
    <source>
        <dbReference type="ARBA" id="ARBA00004123"/>
    </source>
</evidence>
<feature type="region of interest" description="Disordered" evidence="5">
    <location>
        <begin position="276"/>
        <end position="323"/>
    </location>
</feature>
<gene>
    <name evidence="7" type="ORF">TKK_011017</name>
</gene>
<feature type="domain" description="Pre-mRNA polyadenylation factor Fip1" evidence="6">
    <location>
        <begin position="197"/>
        <end position="239"/>
    </location>
</feature>
<dbReference type="Proteomes" id="UP001627154">
    <property type="component" value="Unassembled WGS sequence"/>
</dbReference>
<comment type="subcellular location">
    <subcellularLocation>
        <location evidence="1">Nucleus</location>
    </subcellularLocation>
</comment>
<organism evidence="7 8">
    <name type="scientific">Trichogramma kaykai</name>
    <dbReference type="NCBI Taxonomy" id="54128"/>
    <lineage>
        <taxon>Eukaryota</taxon>
        <taxon>Metazoa</taxon>
        <taxon>Ecdysozoa</taxon>
        <taxon>Arthropoda</taxon>
        <taxon>Hexapoda</taxon>
        <taxon>Insecta</taxon>
        <taxon>Pterygota</taxon>
        <taxon>Neoptera</taxon>
        <taxon>Endopterygota</taxon>
        <taxon>Hymenoptera</taxon>
        <taxon>Apocrita</taxon>
        <taxon>Proctotrupomorpha</taxon>
        <taxon>Chalcidoidea</taxon>
        <taxon>Trichogrammatidae</taxon>
        <taxon>Trichogramma</taxon>
    </lineage>
</organism>
<feature type="compositionally biased region" description="Basic and acidic residues" evidence="5">
    <location>
        <begin position="519"/>
        <end position="529"/>
    </location>
</feature>
<feature type="region of interest" description="Disordered" evidence="5">
    <location>
        <begin position="361"/>
        <end position="529"/>
    </location>
</feature>
<feature type="compositionally biased region" description="Low complexity" evidence="5">
    <location>
        <begin position="20"/>
        <end position="30"/>
    </location>
</feature>
<dbReference type="PANTHER" id="PTHR13484">
    <property type="entry name" value="FIP1-LIKE 1 PROTEIN"/>
    <property type="match status" value="1"/>
</dbReference>
<proteinExistence type="inferred from homology"/>
<evidence type="ECO:0000256" key="3">
    <source>
        <dbReference type="ARBA" id="ARBA00022664"/>
    </source>
</evidence>
<evidence type="ECO:0000256" key="4">
    <source>
        <dbReference type="ARBA" id="ARBA00023242"/>
    </source>
</evidence>
<dbReference type="PANTHER" id="PTHR13484:SF0">
    <property type="entry name" value="PRE-MRNA 3'-END-PROCESSING FACTOR FIP1"/>
    <property type="match status" value="1"/>
</dbReference>
<keyword evidence="4" id="KW-0539">Nucleus</keyword>
<evidence type="ECO:0000256" key="5">
    <source>
        <dbReference type="SAM" id="MobiDB-lite"/>
    </source>
</evidence>
<comment type="caution">
    <text evidence="7">The sequence shown here is derived from an EMBL/GenBank/DDBJ whole genome shotgun (WGS) entry which is preliminary data.</text>
</comment>
<dbReference type="GO" id="GO:0005634">
    <property type="term" value="C:nucleus"/>
    <property type="evidence" value="ECO:0007669"/>
    <property type="project" value="UniProtKB-SubCell"/>
</dbReference>
<feature type="compositionally biased region" description="Acidic residues" evidence="5">
    <location>
        <begin position="125"/>
        <end position="134"/>
    </location>
</feature>
<evidence type="ECO:0000313" key="7">
    <source>
        <dbReference type="EMBL" id="KAL3394728.1"/>
    </source>
</evidence>
<feature type="region of interest" description="Disordered" evidence="5">
    <location>
        <begin position="1"/>
        <end position="148"/>
    </location>
</feature>
<feature type="compositionally biased region" description="Polar residues" evidence="5">
    <location>
        <begin position="102"/>
        <end position="111"/>
    </location>
</feature>
<name>A0ABD2WPJ6_9HYME</name>
<feature type="compositionally biased region" description="Polar residues" evidence="5">
    <location>
        <begin position="386"/>
        <end position="407"/>
    </location>
</feature>
<protein>
    <recommendedName>
        <fullName evidence="6">Pre-mRNA polyadenylation factor Fip1 domain-containing protein</fullName>
    </recommendedName>
</protein>
<feature type="compositionally biased region" description="Basic and acidic residues" evidence="5">
    <location>
        <begin position="412"/>
        <end position="479"/>
    </location>
</feature>
<dbReference type="Pfam" id="PF05182">
    <property type="entry name" value="Fip1"/>
    <property type="match status" value="1"/>
</dbReference>
<feature type="compositionally biased region" description="Basic residues" evidence="5">
    <location>
        <begin position="480"/>
        <end position="518"/>
    </location>
</feature>
<comment type="similarity">
    <text evidence="2">Belongs to the FIP1 family.</text>
</comment>
<sequence length="529" mass="60931">MADENEDQWLYGDAVDSKDPPNSNNELSDNNESKYNNDDASYQQSEDARDDLNDEQQMQQLRELQQLEAMGQSDNCQDIEPFDEDDSNTQQPLPSQDEDSMTNDAKLNGTSEKNKRESRDNSNTETDDDDDDVDVVIGDIKSTPPQASQQYNSLNIKRGLLTTSTTAQEKLKQQQSGKFSIDEFETIGSINGIPAHEFNLDTLEDKPWRQPGADITDYFNYGFNEETWRAYCERQKRMRSESGAGLILNTGTGAPPENSVAPGGARVPQVTITNYNSKYSGISGPKRAGPPPGRKMAGTIDVIGSTGLGSRRNSEKSPPKENVIQVMTADRREYSRKPPVFPDVSVPPPVPNPIPPAFNMPPPGFPHPEPVPSYFLPEPDPYYNSYEPTQDRQWGNDPTWQPSNINIPLTGDEMKDSRKSLSMRDRDRERERMRGRDDRERDYDEIRERERDREREREKDPRRDEREIESVTREDERNRSRSQYRHKESRHRHRSRSRSRRHKSRSKSPSRRKKKSRRSERERSKEESD</sequence>
<dbReference type="InterPro" id="IPR007854">
    <property type="entry name" value="Fip1_dom"/>
</dbReference>
<evidence type="ECO:0000259" key="6">
    <source>
        <dbReference type="Pfam" id="PF05182"/>
    </source>
</evidence>
<reference evidence="7 8" key="1">
    <citation type="journal article" date="2024" name="bioRxiv">
        <title>A reference genome for Trichogramma kaykai: A tiny desert-dwelling parasitoid wasp with competing sex-ratio distorters.</title>
        <authorList>
            <person name="Culotta J."/>
            <person name="Lindsey A.R."/>
        </authorList>
    </citation>
    <scope>NUCLEOTIDE SEQUENCE [LARGE SCALE GENOMIC DNA]</scope>
    <source>
        <strain evidence="7 8">KSX58</strain>
    </source>
</reference>
<dbReference type="AlphaFoldDB" id="A0ABD2WPJ6"/>
<keyword evidence="3" id="KW-0507">mRNA processing</keyword>
<dbReference type="InterPro" id="IPR051187">
    <property type="entry name" value="Pre-mRNA_3'-end_processing_reg"/>
</dbReference>
<feature type="compositionally biased region" description="Low complexity" evidence="5">
    <location>
        <begin position="55"/>
        <end position="68"/>
    </location>
</feature>
<evidence type="ECO:0000256" key="2">
    <source>
        <dbReference type="ARBA" id="ARBA00007459"/>
    </source>
</evidence>
<feature type="compositionally biased region" description="Basic and acidic residues" evidence="5">
    <location>
        <begin position="112"/>
        <end position="122"/>
    </location>
</feature>